<evidence type="ECO:0000259" key="1">
    <source>
        <dbReference type="Pfam" id="PF08346"/>
    </source>
</evidence>
<dbReference type="AlphaFoldDB" id="A0A0R2B3D1"/>
<proteinExistence type="predicted"/>
<dbReference type="PANTHER" id="PTHR36180:SF1">
    <property type="entry name" value="ANTA_ANTB ANTIREPRESSOR DOMAIN-CONTAINING PROTEIN"/>
    <property type="match status" value="1"/>
</dbReference>
<evidence type="ECO:0000259" key="2">
    <source>
        <dbReference type="Pfam" id="PF10552"/>
    </source>
</evidence>
<accession>A0A0R2B3D1</accession>
<protein>
    <submittedName>
        <fullName evidence="3">Toxin-antitoxin system, toxin component, Bro family</fullName>
    </submittedName>
</protein>
<dbReference type="RefSeq" id="WP_056997313.1">
    <property type="nucleotide sequence ID" value="NZ_AYYR01000106.1"/>
</dbReference>
<reference evidence="3 4" key="1">
    <citation type="journal article" date="2015" name="Genome Announc.">
        <title>Expanding the biotechnology potential of lactobacilli through comparative genomics of 213 strains and associated genera.</title>
        <authorList>
            <person name="Sun Z."/>
            <person name="Harris H.M."/>
            <person name="McCann A."/>
            <person name="Guo C."/>
            <person name="Argimon S."/>
            <person name="Zhang W."/>
            <person name="Yang X."/>
            <person name="Jeffery I.B."/>
            <person name="Cooney J.C."/>
            <person name="Kagawa T.F."/>
            <person name="Liu W."/>
            <person name="Song Y."/>
            <person name="Salvetti E."/>
            <person name="Wrobel A."/>
            <person name="Rasinkangas P."/>
            <person name="Parkhill J."/>
            <person name="Rea M.C."/>
            <person name="O'Sullivan O."/>
            <person name="Ritari J."/>
            <person name="Douillard F.P."/>
            <person name="Paul Ross R."/>
            <person name="Yang R."/>
            <person name="Briner A.E."/>
            <person name="Felis G.E."/>
            <person name="de Vos W.M."/>
            <person name="Barrangou R."/>
            <person name="Klaenhammer T.R."/>
            <person name="Caufield P.W."/>
            <person name="Cui Y."/>
            <person name="Zhang H."/>
            <person name="O'Toole P.W."/>
        </authorList>
    </citation>
    <scope>NUCLEOTIDE SEQUENCE [LARGE SCALE GENOMIC DNA]</scope>
    <source>
        <strain evidence="3 4">DSM 20515</strain>
    </source>
</reference>
<dbReference type="InterPro" id="IPR013557">
    <property type="entry name" value="AntA/B_antirep"/>
</dbReference>
<sequence>MEELIKTFKRSNGSVAVDGRDLHDFLEVETPYRIWIQRIIEYGFTEDVDFAGFEQKSTKPQGGRPQVNHALTLDMAKELSMIQRTKKGKQARRYFIHMEKQAQLPQSPAERLQLVMQVTNDQTQRIEKIDSRVTDLEDNQFLAPGEYNYLSKAISKTINNFINAQQTGLNMKQRRELYKDINGGVKKITGIQTRSQLREGDFQNVQDYVSNWVPSTATLALIKQLA</sequence>
<dbReference type="InterPro" id="IPR018878">
    <property type="entry name" value="ORF6C_dom"/>
</dbReference>
<dbReference type="EMBL" id="AYYR01000106">
    <property type="protein sequence ID" value="KRM74045.1"/>
    <property type="molecule type" value="Genomic_DNA"/>
</dbReference>
<organism evidence="3 4">
    <name type="scientific">Secundilactobacillus collinoides DSM 20515 = JCM 1123</name>
    <dbReference type="NCBI Taxonomy" id="1423733"/>
    <lineage>
        <taxon>Bacteria</taxon>
        <taxon>Bacillati</taxon>
        <taxon>Bacillota</taxon>
        <taxon>Bacilli</taxon>
        <taxon>Lactobacillales</taxon>
        <taxon>Lactobacillaceae</taxon>
        <taxon>Secundilactobacillus</taxon>
    </lineage>
</organism>
<evidence type="ECO:0000313" key="3">
    <source>
        <dbReference type="EMBL" id="KRM74045.1"/>
    </source>
</evidence>
<dbReference type="PATRIC" id="fig|1423733.4.peg.857"/>
<name>A0A0R2B3D1_SECCO</name>
<comment type="caution">
    <text evidence="3">The sequence shown here is derived from an EMBL/GenBank/DDBJ whole genome shotgun (WGS) entry which is preliminary data.</text>
</comment>
<feature type="domain" description="AntA/AntB antirepressor" evidence="1">
    <location>
        <begin position="17"/>
        <end position="85"/>
    </location>
</feature>
<dbReference type="Proteomes" id="UP000051845">
    <property type="component" value="Unassembled WGS sequence"/>
</dbReference>
<gene>
    <name evidence="3" type="ORF">FC82_GL000819</name>
</gene>
<evidence type="ECO:0000313" key="4">
    <source>
        <dbReference type="Proteomes" id="UP000051845"/>
    </source>
</evidence>
<dbReference type="Pfam" id="PF08346">
    <property type="entry name" value="AntA"/>
    <property type="match status" value="1"/>
</dbReference>
<feature type="domain" description="ORF6C" evidence="2">
    <location>
        <begin position="112"/>
        <end position="220"/>
    </location>
</feature>
<dbReference type="PANTHER" id="PTHR36180">
    <property type="entry name" value="DNA-BINDING PROTEIN-RELATED-RELATED"/>
    <property type="match status" value="1"/>
</dbReference>
<dbReference type="STRING" id="33960.TY91_12360"/>
<dbReference type="Pfam" id="PF10552">
    <property type="entry name" value="ORF6C"/>
    <property type="match status" value="1"/>
</dbReference>